<keyword evidence="3" id="KW-1185">Reference proteome</keyword>
<accession>Q8FLE7</accession>
<name>Q8FLE7_COREF</name>
<protein>
    <recommendedName>
        <fullName evidence="1">N-acetyltransferase domain-containing protein</fullName>
    </recommendedName>
</protein>
<dbReference type="SUPFAM" id="SSF55729">
    <property type="entry name" value="Acyl-CoA N-acyltransferases (Nat)"/>
    <property type="match status" value="1"/>
</dbReference>
<dbReference type="GO" id="GO:1990189">
    <property type="term" value="F:protein N-terminal-serine acetyltransferase activity"/>
    <property type="evidence" value="ECO:0007669"/>
    <property type="project" value="TreeGrafter"/>
</dbReference>
<dbReference type="eggNOG" id="COG1670">
    <property type="taxonomic scope" value="Bacteria"/>
</dbReference>
<dbReference type="OrthoDB" id="9795188at2"/>
<dbReference type="KEGG" id="cef:CE3P035"/>
<dbReference type="RefSeq" id="WP_006770499.1">
    <property type="nucleotide sequence ID" value="NC_004320.1"/>
</dbReference>
<dbReference type="PROSITE" id="PS51186">
    <property type="entry name" value="GNAT"/>
    <property type="match status" value="1"/>
</dbReference>
<feature type="domain" description="N-acetyltransferase" evidence="1">
    <location>
        <begin position="19"/>
        <end position="179"/>
    </location>
</feature>
<dbReference type="InterPro" id="IPR000182">
    <property type="entry name" value="GNAT_dom"/>
</dbReference>
<reference evidence="2 3" key="1">
    <citation type="submission" date="2002-05" db="EMBL/GenBank/DDBJ databases">
        <title>The entire sequence of plasmid maintained by Corynebacterium efficiens YS-314.</title>
        <authorList>
            <person name="Kawarabayasi Y."/>
            <person name="Yamazaki J."/>
            <person name="Hino Y."/>
            <person name="Kikuchi H."/>
        </authorList>
    </citation>
    <scope>NUCLEOTIDE SEQUENCE [LARGE SCALE GENOMIC DNA]</scope>
    <source>
        <strain evidence="3">DSM 44549 / YS-314 / AJ 12310 / JCM 11189 / NBRC 100395</strain>
        <plasmid evidence="3">Plasmid pCE3</plasmid>
    </source>
</reference>
<dbReference type="AlphaFoldDB" id="Q8FLE7"/>
<evidence type="ECO:0000313" key="3">
    <source>
        <dbReference type="Proteomes" id="UP000001409"/>
    </source>
</evidence>
<dbReference type="EMBL" id="AP005226">
    <property type="protein sequence ID" value="BAC19810.1"/>
    <property type="molecule type" value="Genomic_DNA"/>
</dbReference>
<evidence type="ECO:0000259" key="1">
    <source>
        <dbReference type="PROSITE" id="PS51186"/>
    </source>
</evidence>
<dbReference type="GO" id="GO:0008999">
    <property type="term" value="F:protein-N-terminal-alanine acetyltransferase activity"/>
    <property type="evidence" value="ECO:0007669"/>
    <property type="project" value="TreeGrafter"/>
</dbReference>
<dbReference type="Pfam" id="PF13302">
    <property type="entry name" value="Acetyltransf_3"/>
    <property type="match status" value="1"/>
</dbReference>
<dbReference type="PANTHER" id="PTHR43441">
    <property type="entry name" value="RIBOSOMAL-PROTEIN-SERINE ACETYLTRANSFERASE"/>
    <property type="match status" value="1"/>
</dbReference>
<dbReference type="Proteomes" id="UP000001409">
    <property type="component" value="Plasmid pCE3"/>
</dbReference>
<accession>C8NKS4</accession>
<dbReference type="InterPro" id="IPR016181">
    <property type="entry name" value="Acyl_CoA_acyltransferase"/>
</dbReference>
<dbReference type="GO" id="GO:0005737">
    <property type="term" value="C:cytoplasm"/>
    <property type="evidence" value="ECO:0007669"/>
    <property type="project" value="TreeGrafter"/>
</dbReference>
<evidence type="ECO:0000313" key="2">
    <source>
        <dbReference type="EMBL" id="BAC19810.1"/>
    </source>
</evidence>
<keyword evidence="2" id="KW-0614">Plasmid</keyword>
<organism evidence="2 3">
    <name type="scientific">Corynebacterium efficiens (strain DSM 44549 / YS-314 / AJ 12310 / JCM 11189 / NBRC 100395)</name>
    <dbReference type="NCBI Taxonomy" id="196164"/>
    <lineage>
        <taxon>Bacteria</taxon>
        <taxon>Bacillati</taxon>
        <taxon>Actinomycetota</taxon>
        <taxon>Actinomycetes</taxon>
        <taxon>Mycobacteriales</taxon>
        <taxon>Corynebacteriaceae</taxon>
        <taxon>Corynebacterium</taxon>
    </lineage>
</organism>
<proteinExistence type="predicted"/>
<geneLocation type="plasmid" evidence="2 3">
    <name>pCE3</name>
</geneLocation>
<dbReference type="PANTHER" id="PTHR43441:SF2">
    <property type="entry name" value="FAMILY ACETYLTRANSFERASE, PUTATIVE (AFU_ORTHOLOGUE AFUA_7G00850)-RELATED"/>
    <property type="match status" value="1"/>
</dbReference>
<dbReference type="HOGENOM" id="CLU_013985_3_4_11"/>
<sequence length="179" mass="19950">MTNDFTWPIPFAELSDGSLTLRGLKASDADDIYLCAIDDRMKKYTQVPYEYTREMALDFATRQTSHIVFALQCDEFGERYCGNIEARLVDASIPSVSIGYNTAPWARGRGLQARALELLMKHCFANGINRVEVRAAVDNSASRHVAEVAGCRFEGIMRHGENLHGKLQDLAVYAKLAAD</sequence>
<dbReference type="Gene3D" id="3.40.630.30">
    <property type="match status" value="1"/>
</dbReference>
<dbReference type="InterPro" id="IPR051908">
    <property type="entry name" value="Ribosomal_N-acetyltransferase"/>
</dbReference>